<protein>
    <submittedName>
        <fullName evidence="1">Reverse transcriptase</fullName>
    </submittedName>
</protein>
<name>G7Y891_CLOSI</name>
<accession>G7Y891</accession>
<gene>
    <name evidence="1" type="ORF">CLF_102627</name>
</gene>
<proteinExistence type="predicted"/>
<keyword evidence="1" id="KW-0695">RNA-directed DNA polymerase</keyword>
<keyword evidence="2" id="KW-1185">Reference proteome</keyword>
<dbReference type="GO" id="GO:0003964">
    <property type="term" value="F:RNA-directed DNA polymerase activity"/>
    <property type="evidence" value="ECO:0007669"/>
    <property type="project" value="UniProtKB-KW"/>
</dbReference>
<dbReference type="EMBL" id="DF142936">
    <property type="protein sequence ID" value="GAA49176.1"/>
    <property type="molecule type" value="Genomic_DNA"/>
</dbReference>
<dbReference type="AlphaFoldDB" id="G7Y891"/>
<dbReference type="Proteomes" id="UP000008909">
    <property type="component" value="Unassembled WGS sequence"/>
</dbReference>
<evidence type="ECO:0000313" key="1">
    <source>
        <dbReference type="EMBL" id="GAA49176.1"/>
    </source>
</evidence>
<reference evidence="1" key="1">
    <citation type="journal article" date="2011" name="Genome Biol.">
        <title>The draft genome of the carcinogenic human liver fluke Clonorchis sinensis.</title>
        <authorList>
            <person name="Wang X."/>
            <person name="Chen W."/>
            <person name="Huang Y."/>
            <person name="Sun J."/>
            <person name="Men J."/>
            <person name="Liu H."/>
            <person name="Luo F."/>
            <person name="Guo L."/>
            <person name="Lv X."/>
            <person name="Deng C."/>
            <person name="Zhou C."/>
            <person name="Fan Y."/>
            <person name="Li X."/>
            <person name="Huang L."/>
            <person name="Hu Y."/>
            <person name="Liang C."/>
            <person name="Hu X."/>
            <person name="Xu J."/>
            <person name="Yu X."/>
        </authorList>
    </citation>
    <scope>NUCLEOTIDE SEQUENCE [LARGE SCALE GENOMIC DNA]</scope>
    <source>
        <strain evidence="1">Henan</strain>
    </source>
</reference>
<organism evidence="1 2">
    <name type="scientific">Clonorchis sinensis</name>
    <name type="common">Chinese liver fluke</name>
    <dbReference type="NCBI Taxonomy" id="79923"/>
    <lineage>
        <taxon>Eukaryota</taxon>
        <taxon>Metazoa</taxon>
        <taxon>Spiralia</taxon>
        <taxon>Lophotrochozoa</taxon>
        <taxon>Platyhelminthes</taxon>
        <taxon>Trematoda</taxon>
        <taxon>Digenea</taxon>
        <taxon>Opisthorchiida</taxon>
        <taxon>Opisthorchiata</taxon>
        <taxon>Opisthorchiidae</taxon>
        <taxon>Clonorchis</taxon>
    </lineage>
</organism>
<reference key="2">
    <citation type="submission" date="2011-10" db="EMBL/GenBank/DDBJ databases">
        <title>The genome and transcriptome sequence of Clonorchis sinensis provide insights into the carcinogenic liver fluke.</title>
        <authorList>
            <person name="Wang X."/>
            <person name="Huang Y."/>
            <person name="Chen W."/>
            <person name="Liu H."/>
            <person name="Guo L."/>
            <person name="Chen Y."/>
            <person name="Luo F."/>
            <person name="Zhou W."/>
            <person name="Sun J."/>
            <person name="Mao Q."/>
            <person name="Liang P."/>
            <person name="Zhou C."/>
            <person name="Tian Y."/>
            <person name="Men J."/>
            <person name="Lv X."/>
            <person name="Huang L."/>
            <person name="Zhou J."/>
            <person name="Hu Y."/>
            <person name="Li R."/>
            <person name="Zhang F."/>
            <person name="Lei H."/>
            <person name="Li X."/>
            <person name="Hu X."/>
            <person name="Liang C."/>
            <person name="Xu J."/>
            <person name="Wu Z."/>
            <person name="Yu X."/>
        </authorList>
    </citation>
    <scope>NUCLEOTIDE SEQUENCE</scope>
    <source>
        <strain>Henan</strain>
    </source>
</reference>
<keyword evidence="1" id="KW-0808">Transferase</keyword>
<keyword evidence="1" id="KW-0548">Nucleotidyltransferase</keyword>
<sequence>MTNIYDSWIRANCTEVYVEQTARERHSRIGEHRRKINRPLRNADEYRALVKDSTIAEHVLDTGHKTDLENVEVLRRGLRFTSQRPMAEAVEISKPFSVNRIEGVELASICTSIRTCKKYPVKGRNNAEDRVQPYRNDGYALKQTKGQSPWTKLEPAISRDALILMETFQGPSDASEKLRYGKEASGQLNTFKSKSRNLLLLVYFKPAITLRRMTSRFSSKLPLSPIDLTFRFTWFLPCLHAVSTSVGCRESAMTALVDDGLVCRKSASTTSNDYMSRDLIIDHISSEHKFVCTVGESIQNGLKADVLDKIGPNHTAKRYFRLNEKHPSTSEPCYHLYPFPGPHPTPHTQTRFAKSTPIFHDLIKVLSEHRTPDRPTTTTKRTKMRKANNLCPKVAKDDIHLLFDVEYIDHHQGNRKQVLRQRRDFGLIRWAQPPSFRQLKSHATRLIHSSAYQVGFDGKLTRNSKNIINKKFSCVPENFGIGRRGYVLIPGLEGTAQSDEREKILGYNADYGTFHRSHRNAQSHATRTRRSLGTFMSNFLTLLKMAAEKLYEGHKVEIRCLRFPKVLDSVIHWFLIGCIKEFFDDGTSMVCSREVFPDSRSDKLAFIRTVRKEAKGTNVTDTDQSLLLALSVGTSRNGHEGAILEGGRCQQRYHFFPIHALVSGQTGNVHHSPIKPWQTMNRHAHHTTKPPQPKVPDVLATKIPLQPELVWAGVDEATIGTEKASVHLCIGDFHQTIYQIPAATLHNPNAVANNHPNYCSLFGVTVLFAGYESRRVSRYFPSQRDFIGQPEMTLCERNTDILLHSSAESRGTNTVIVWWRPVAS</sequence>
<evidence type="ECO:0000313" key="2">
    <source>
        <dbReference type="Proteomes" id="UP000008909"/>
    </source>
</evidence>